<keyword evidence="10" id="KW-0456">Lyase</keyword>
<dbReference type="Pfam" id="PF09412">
    <property type="entry name" value="XendoU"/>
    <property type="match status" value="1"/>
</dbReference>
<dbReference type="SUPFAM" id="SSF142877">
    <property type="entry name" value="EndoU-like"/>
    <property type="match status" value="1"/>
</dbReference>
<dbReference type="PANTHER" id="PTHR12439:SF11">
    <property type="entry name" value="URIDYLATE-SPECIFIC ENDORIBONUCLEASE"/>
    <property type="match status" value="1"/>
</dbReference>
<keyword evidence="4 11" id="KW-0540">Nuclease</keyword>
<comment type="caution">
    <text evidence="13">The sequence shown here is derived from an EMBL/GenBank/DDBJ whole genome shotgun (WGS) entry which is preliminary data.</text>
</comment>
<gene>
    <name evidence="13" type="ORF">KUTeg_016573</name>
</gene>
<dbReference type="PROSITE" id="PS51959">
    <property type="entry name" value="ENDOU"/>
    <property type="match status" value="1"/>
</dbReference>
<keyword evidence="7 11" id="KW-0378">Hydrolase</keyword>
<name>A0ABQ9ERX7_TEGGR</name>
<comment type="similarity">
    <text evidence="2 11">Belongs to the ENDOU family.</text>
</comment>
<reference evidence="13 14" key="1">
    <citation type="submission" date="2022-12" db="EMBL/GenBank/DDBJ databases">
        <title>Chromosome-level genome of Tegillarca granosa.</title>
        <authorList>
            <person name="Kim J."/>
        </authorList>
    </citation>
    <scope>NUCLEOTIDE SEQUENCE [LARGE SCALE GENOMIC DNA]</scope>
    <source>
        <strain evidence="13">Teg-2019</strain>
        <tissue evidence="13">Adductor muscle</tissue>
    </source>
</reference>
<dbReference type="PANTHER" id="PTHR12439">
    <property type="entry name" value="PLACENTAL PROTEIN 11-RELATED"/>
    <property type="match status" value="1"/>
</dbReference>
<accession>A0ABQ9ERX7</accession>
<keyword evidence="8 11" id="KW-0694">RNA-binding</keyword>
<evidence type="ECO:0000259" key="12">
    <source>
        <dbReference type="PROSITE" id="PS51959"/>
    </source>
</evidence>
<feature type="domain" description="EndoU" evidence="12">
    <location>
        <begin position="14"/>
        <end position="285"/>
    </location>
</feature>
<keyword evidence="9 11" id="KW-0464">Manganese</keyword>
<evidence type="ECO:0000313" key="13">
    <source>
        <dbReference type="EMBL" id="KAJ8306028.1"/>
    </source>
</evidence>
<evidence type="ECO:0000256" key="10">
    <source>
        <dbReference type="ARBA" id="ARBA00023239"/>
    </source>
</evidence>
<dbReference type="Proteomes" id="UP001217089">
    <property type="component" value="Unassembled WGS sequence"/>
</dbReference>
<comment type="cofactor">
    <cofactor evidence="1 11">
        <name>Mn(2+)</name>
        <dbReference type="ChEBI" id="CHEBI:29035"/>
    </cofactor>
</comment>
<evidence type="ECO:0000256" key="4">
    <source>
        <dbReference type="ARBA" id="ARBA00022722"/>
    </source>
</evidence>
<comment type="catalytic activity">
    <reaction evidence="11">
        <text>ribonucleotidyl-uridine-RNA = a 5'-end dephospho-uridine-RNA + a 3'-end 2',3'-cyclophospho-ribonucleotide-RNA</text>
        <dbReference type="Rhea" id="RHEA:67792"/>
        <dbReference type="Rhea" id="RHEA-COMP:10464"/>
        <dbReference type="Rhea" id="RHEA-COMP:17354"/>
        <dbReference type="Rhea" id="RHEA-COMP:17356"/>
        <dbReference type="ChEBI" id="CHEBI:83064"/>
        <dbReference type="ChEBI" id="CHEBI:173117"/>
        <dbReference type="ChEBI" id="CHEBI:173224"/>
    </reaction>
</comment>
<keyword evidence="6 11" id="KW-0255">Endonuclease</keyword>
<evidence type="ECO:0000256" key="8">
    <source>
        <dbReference type="ARBA" id="ARBA00022884"/>
    </source>
</evidence>
<evidence type="ECO:0000256" key="3">
    <source>
        <dbReference type="ARBA" id="ARBA00011245"/>
    </source>
</evidence>
<evidence type="ECO:0000313" key="14">
    <source>
        <dbReference type="Proteomes" id="UP001217089"/>
    </source>
</evidence>
<evidence type="ECO:0000256" key="7">
    <source>
        <dbReference type="ARBA" id="ARBA00022801"/>
    </source>
</evidence>
<organism evidence="13 14">
    <name type="scientific">Tegillarca granosa</name>
    <name type="common">Malaysian cockle</name>
    <name type="synonym">Anadara granosa</name>
    <dbReference type="NCBI Taxonomy" id="220873"/>
    <lineage>
        <taxon>Eukaryota</taxon>
        <taxon>Metazoa</taxon>
        <taxon>Spiralia</taxon>
        <taxon>Lophotrochozoa</taxon>
        <taxon>Mollusca</taxon>
        <taxon>Bivalvia</taxon>
        <taxon>Autobranchia</taxon>
        <taxon>Pteriomorphia</taxon>
        <taxon>Arcoida</taxon>
        <taxon>Arcoidea</taxon>
        <taxon>Arcidae</taxon>
        <taxon>Tegillarca</taxon>
    </lineage>
</organism>
<dbReference type="EMBL" id="JARBDR010000813">
    <property type="protein sequence ID" value="KAJ8306028.1"/>
    <property type="molecule type" value="Genomic_DNA"/>
</dbReference>
<dbReference type="CDD" id="cd21159">
    <property type="entry name" value="XendoU"/>
    <property type="match status" value="1"/>
</dbReference>
<sequence>MWIYFLFCRSNFTPDEELSELFSKLWELDTNKCYPYDDFEIDLQGYVTSGKSMQRDRAKDKLFSWVDEERIFQRRTYKALLDNYELECGEAEVVTKEEWLENREFINAIMETEVMQEAHKFLASKSLAPKTENEFKTYLWNLWFKLVRRTKGDRDFDSSSFEHVFVGEGRDDQFIGLHNWIQFYIQEKLGNIDYHGYFKRSTVKDDEFPRLIALQFSWKGEKAKPMSSCFLGTSPEWEIAVYTVLYALGKFERLDCQIGEYEVELDCHPLKGRNCIGTAYVSAARM</sequence>
<evidence type="ECO:0000256" key="6">
    <source>
        <dbReference type="ARBA" id="ARBA00022759"/>
    </source>
</evidence>
<evidence type="ECO:0000256" key="11">
    <source>
        <dbReference type="RuleBase" id="RU367085"/>
    </source>
</evidence>
<evidence type="ECO:0000256" key="2">
    <source>
        <dbReference type="ARBA" id="ARBA00010168"/>
    </source>
</evidence>
<protein>
    <recommendedName>
        <fullName evidence="11">Uridylate-specific endoribonuclease</fullName>
        <ecNumber evidence="11">4.6.1.-</ecNumber>
    </recommendedName>
</protein>
<dbReference type="InterPro" id="IPR039787">
    <property type="entry name" value="ENDOU"/>
</dbReference>
<keyword evidence="14" id="KW-1185">Reference proteome</keyword>
<evidence type="ECO:0000256" key="9">
    <source>
        <dbReference type="ARBA" id="ARBA00023211"/>
    </source>
</evidence>
<evidence type="ECO:0000256" key="5">
    <source>
        <dbReference type="ARBA" id="ARBA00022723"/>
    </source>
</evidence>
<proteinExistence type="inferred from homology"/>
<dbReference type="InterPro" id="IPR037227">
    <property type="entry name" value="EndoU-like"/>
</dbReference>
<evidence type="ECO:0000256" key="1">
    <source>
        <dbReference type="ARBA" id="ARBA00001936"/>
    </source>
</evidence>
<dbReference type="InterPro" id="IPR018998">
    <property type="entry name" value="EndoU_C"/>
</dbReference>
<keyword evidence="5 11" id="KW-0479">Metal-binding</keyword>
<comment type="subunit">
    <text evidence="3 11">Monomer.</text>
</comment>
<dbReference type="EC" id="4.6.1.-" evidence="11"/>